<dbReference type="STRING" id="1555241.A0A4P9X5C4"/>
<evidence type="ECO:0000256" key="4">
    <source>
        <dbReference type="ARBA" id="ARBA00022598"/>
    </source>
</evidence>
<dbReference type="GO" id="GO:0005524">
    <property type="term" value="F:ATP binding"/>
    <property type="evidence" value="ECO:0007669"/>
    <property type="project" value="UniProtKB-KW"/>
</dbReference>
<proteinExistence type="predicted"/>
<sequence>MAADQQQQQQPVPLKVLALLSGGKDSCFNLMHCAALGHEIVALANLHPPDGAGDELDSWMYQTVGHDVIPLYAEALGKPLYRAPVTGRAVQSGMTYHAADADADADADAPPALGDEVEDLYRLIQTALAQHPSINAVSSGAIRSDYQRLRVENVCARLGLRSLGYLWMRDQAALLRAMIACDVDARLVKVAGMGLQPRHLGQSLAQMAPTLAALHTRYGTHVCGEGGEYETLTLDCPLFVRRIVLDATETVVTDADPMAPVAYLRTRAAHTEAKPPLAADAYASMNGTRGVVALHHITAPTPTPSANAGGDMSADAGAVSFDDECRAALNEVAARLQTARVPIAHVVFVLLALSDMKHFTEANACFRQTFAATNPPARACLGLPLPDGRRVAVSVYATRTTPQDFLHVQSTSFWAPANIGPYSQAV</sequence>
<evidence type="ECO:0000256" key="1">
    <source>
        <dbReference type="ARBA" id="ARBA00005156"/>
    </source>
</evidence>
<keyword evidence="12" id="KW-1185">Reference proteome</keyword>
<evidence type="ECO:0000256" key="6">
    <source>
        <dbReference type="ARBA" id="ARBA00022840"/>
    </source>
</evidence>
<dbReference type="FunFam" id="3.90.1490.10:FF:000001">
    <property type="entry name" value="Diphthine--ammonia ligase"/>
    <property type="match status" value="1"/>
</dbReference>
<feature type="domain" description="Diphthamide synthase" evidence="10">
    <location>
        <begin position="15"/>
        <end position="89"/>
    </location>
</feature>
<dbReference type="PANTHER" id="PTHR12196">
    <property type="entry name" value="DOMAIN OF UNKNOWN FUNCTION 71 DUF71 -CONTAINING PROTEIN"/>
    <property type="match status" value="1"/>
</dbReference>
<organism evidence="11 12">
    <name type="scientific">Caulochytrium protostelioides</name>
    <dbReference type="NCBI Taxonomy" id="1555241"/>
    <lineage>
        <taxon>Eukaryota</taxon>
        <taxon>Fungi</taxon>
        <taxon>Fungi incertae sedis</taxon>
        <taxon>Chytridiomycota</taxon>
        <taxon>Chytridiomycota incertae sedis</taxon>
        <taxon>Chytridiomycetes</taxon>
        <taxon>Caulochytriales</taxon>
        <taxon>Caulochytriaceae</taxon>
        <taxon>Caulochytrium</taxon>
    </lineage>
</organism>
<dbReference type="CDD" id="cd01994">
    <property type="entry name" value="AANH_PF0828-like"/>
    <property type="match status" value="1"/>
</dbReference>
<evidence type="ECO:0000313" key="11">
    <source>
        <dbReference type="EMBL" id="RKP00326.1"/>
    </source>
</evidence>
<dbReference type="EMBL" id="ML014223">
    <property type="protein sequence ID" value="RKP00326.1"/>
    <property type="molecule type" value="Genomic_DNA"/>
</dbReference>
<dbReference type="Pfam" id="PF01042">
    <property type="entry name" value="Ribonuc_L-PSP"/>
    <property type="match status" value="1"/>
</dbReference>
<dbReference type="InterPro" id="IPR030662">
    <property type="entry name" value="DPH6/MJ0570"/>
</dbReference>
<keyword evidence="4" id="KW-0436">Ligase</keyword>
<dbReference type="Gene3D" id="3.30.1330.40">
    <property type="entry name" value="RutC-like"/>
    <property type="match status" value="1"/>
</dbReference>
<feature type="non-terminal residue" evidence="11">
    <location>
        <position position="426"/>
    </location>
</feature>
<keyword evidence="5" id="KW-0547">Nucleotide-binding</keyword>
<dbReference type="Gene3D" id="3.90.1490.10">
    <property type="entry name" value="putative n-type atp pyrophosphatase, domain 2"/>
    <property type="match status" value="1"/>
</dbReference>
<name>A0A4P9X5C4_9FUNG</name>
<dbReference type="FunFam" id="3.40.50.620:FF:000145">
    <property type="entry name" value="ATP-binding domain containing protein"/>
    <property type="match status" value="1"/>
</dbReference>
<dbReference type="InterPro" id="IPR035959">
    <property type="entry name" value="RutC-like_sf"/>
</dbReference>
<evidence type="ECO:0000256" key="2">
    <source>
        <dbReference type="ARBA" id="ARBA00012089"/>
    </source>
</evidence>
<accession>A0A4P9X5C4</accession>
<dbReference type="NCBIfam" id="TIGR00290">
    <property type="entry name" value="MJ0570_dom"/>
    <property type="match status" value="1"/>
</dbReference>
<dbReference type="GO" id="GO:0017178">
    <property type="term" value="F:diphthine-ammonia ligase activity"/>
    <property type="evidence" value="ECO:0007669"/>
    <property type="project" value="UniProtKB-EC"/>
</dbReference>
<dbReference type="InterPro" id="IPR014729">
    <property type="entry name" value="Rossmann-like_a/b/a_fold"/>
</dbReference>
<reference evidence="12" key="1">
    <citation type="journal article" date="2018" name="Nat. Microbiol.">
        <title>Leveraging single-cell genomics to expand the fungal tree of life.</title>
        <authorList>
            <person name="Ahrendt S.R."/>
            <person name="Quandt C.A."/>
            <person name="Ciobanu D."/>
            <person name="Clum A."/>
            <person name="Salamov A."/>
            <person name="Andreopoulos B."/>
            <person name="Cheng J.F."/>
            <person name="Woyke T."/>
            <person name="Pelin A."/>
            <person name="Henrissat B."/>
            <person name="Reynolds N.K."/>
            <person name="Benny G.L."/>
            <person name="Smith M.E."/>
            <person name="James T.Y."/>
            <person name="Grigoriev I.V."/>
        </authorList>
    </citation>
    <scope>NUCLEOTIDE SEQUENCE [LARGE SCALE GENOMIC DNA]</scope>
    <source>
        <strain evidence="12">ATCC 52028</strain>
    </source>
</reference>
<dbReference type="GO" id="GO:0017183">
    <property type="term" value="P:protein histidyl modification to diphthamide"/>
    <property type="evidence" value="ECO:0007669"/>
    <property type="project" value="TreeGrafter"/>
</dbReference>
<dbReference type="SUPFAM" id="SSF55298">
    <property type="entry name" value="YjgF-like"/>
    <property type="match status" value="1"/>
</dbReference>
<evidence type="ECO:0000313" key="12">
    <source>
        <dbReference type="Proteomes" id="UP000274922"/>
    </source>
</evidence>
<feature type="domain" description="Diphthamide synthase" evidence="10">
    <location>
        <begin position="115"/>
        <end position="250"/>
    </location>
</feature>
<comment type="pathway">
    <text evidence="1">Protein modification; peptidyl-diphthamide biosynthesis.</text>
</comment>
<dbReference type="PANTHER" id="PTHR12196:SF2">
    <property type="entry name" value="DIPHTHINE--AMMONIA LIGASE"/>
    <property type="match status" value="1"/>
</dbReference>
<dbReference type="SUPFAM" id="SSF52402">
    <property type="entry name" value="Adenine nucleotide alpha hydrolases-like"/>
    <property type="match status" value="1"/>
</dbReference>
<evidence type="ECO:0000256" key="8">
    <source>
        <dbReference type="ARBA" id="ARBA00031552"/>
    </source>
</evidence>
<evidence type="ECO:0000256" key="7">
    <source>
        <dbReference type="ARBA" id="ARBA00029814"/>
    </source>
</evidence>
<dbReference type="InterPro" id="IPR002761">
    <property type="entry name" value="Diphthami_syn_dom"/>
</dbReference>
<dbReference type="AlphaFoldDB" id="A0A4P9X5C4"/>
<evidence type="ECO:0000256" key="3">
    <source>
        <dbReference type="ARBA" id="ARBA00018426"/>
    </source>
</evidence>
<protein>
    <recommendedName>
        <fullName evidence="3">Diphthine--ammonia ligase</fullName>
        <ecNumber evidence="2">6.3.1.14</ecNumber>
    </recommendedName>
    <alternativeName>
        <fullName evidence="7">Diphthamide synthase</fullName>
    </alternativeName>
    <alternativeName>
        <fullName evidence="8">Diphthamide synthetase</fullName>
    </alternativeName>
</protein>
<dbReference type="Pfam" id="PF01902">
    <property type="entry name" value="Diphthami_syn_2"/>
    <property type="match status" value="2"/>
</dbReference>
<dbReference type="Proteomes" id="UP000274922">
    <property type="component" value="Unassembled WGS sequence"/>
</dbReference>
<dbReference type="Gene3D" id="3.40.50.620">
    <property type="entry name" value="HUPs"/>
    <property type="match status" value="1"/>
</dbReference>
<evidence type="ECO:0000259" key="10">
    <source>
        <dbReference type="Pfam" id="PF01902"/>
    </source>
</evidence>
<evidence type="ECO:0000256" key="5">
    <source>
        <dbReference type="ARBA" id="ARBA00022741"/>
    </source>
</evidence>
<dbReference type="InterPro" id="IPR006175">
    <property type="entry name" value="YjgF/YER057c/UK114"/>
</dbReference>
<keyword evidence="6" id="KW-0067">ATP-binding</keyword>
<dbReference type="OrthoDB" id="686384at2759"/>
<gene>
    <name evidence="11" type="ORF">CXG81DRAFT_13391</name>
</gene>
<comment type="catalytic activity">
    <reaction evidence="9">
        <text>diphthine-[translation elongation factor 2] + NH4(+) + ATP = diphthamide-[translation elongation factor 2] + AMP + diphosphate + H(+)</text>
        <dbReference type="Rhea" id="RHEA:19753"/>
        <dbReference type="Rhea" id="RHEA-COMP:10172"/>
        <dbReference type="Rhea" id="RHEA-COMP:10174"/>
        <dbReference type="ChEBI" id="CHEBI:15378"/>
        <dbReference type="ChEBI" id="CHEBI:16692"/>
        <dbReference type="ChEBI" id="CHEBI:28938"/>
        <dbReference type="ChEBI" id="CHEBI:30616"/>
        <dbReference type="ChEBI" id="CHEBI:33019"/>
        <dbReference type="ChEBI" id="CHEBI:82696"/>
        <dbReference type="ChEBI" id="CHEBI:456215"/>
        <dbReference type="EC" id="6.3.1.14"/>
    </reaction>
</comment>
<dbReference type="EC" id="6.3.1.14" evidence="2"/>
<evidence type="ECO:0000256" key="9">
    <source>
        <dbReference type="ARBA" id="ARBA00048108"/>
    </source>
</evidence>